<organism evidence="3 4">
    <name type="scientific">Thiomicrorhabdus lithotrophica</name>
    <dbReference type="NCBI Taxonomy" id="2949997"/>
    <lineage>
        <taxon>Bacteria</taxon>
        <taxon>Pseudomonadati</taxon>
        <taxon>Pseudomonadota</taxon>
        <taxon>Gammaproteobacteria</taxon>
        <taxon>Thiotrichales</taxon>
        <taxon>Piscirickettsiaceae</taxon>
        <taxon>Thiomicrorhabdus</taxon>
    </lineage>
</organism>
<accession>A0ABY8CCM6</accession>
<dbReference type="GO" id="GO:0004386">
    <property type="term" value="F:helicase activity"/>
    <property type="evidence" value="ECO:0007669"/>
    <property type="project" value="UniProtKB-KW"/>
</dbReference>
<dbReference type="InterPro" id="IPR038718">
    <property type="entry name" value="SNF2-like_sf"/>
</dbReference>
<evidence type="ECO:0000259" key="2">
    <source>
        <dbReference type="PROSITE" id="PS51192"/>
    </source>
</evidence>
<dbReference type="EMBL" id="CP102381">
    <property type="protein sequence ID" value="WEJ61878.1"/>
    <property type="molecule type" value="Genomic_DNA"/>
</dbReference>
<dbReference type="Gene3D" id="3.40.50.10810">
    <property type="entry name" value="Tandem AAA-ATPase domain"/>
    <property type="match status" value="1"/>
</dbReference>
<dbReference type="SMART" id="SM00487">
    <property type="entry name" value="DEXDc"/>
    <property type="match status" value="1"/>
</dbReference>
<dbReference type="Proteomes" id="UP001222275">
    <property type="component" value="Chromosome"/>
</dbReference>
<dbReference type="Pfam" id="PF00271">
    <property type="entry name" value="Helicase_C"/>
    <property type="match status" value="1"/>
</dbReference>
<name>A0ABY8CCM6_9GAMM</name>
<protein>
    <submittedName>
        <fullName evidence="3">DEAD/DEAH box helicase</fullName>
    </submittedName>
</protein>
<keyword evidence="1 3" id="KW-0378">Hydrolase</keyword>
<reference evidence="3 4" key="1">
    <citation type="submission" date="2022-06" db="EMBL/GenBank/DDBJ databases">
        <title>Thiomicrohabdus sp. nov, an obligately chemolithoautotrophic, sulfur-oxidizing bacterium isolated from beach of Guanyin Mountain. Amoy.</title>
        <authorList>
            <person name="Zhu H."/>
        </authorList>
    </citation>
    <scope>NUCLEOTIDE SEQUENCE [LARGE SCALE GENOMIC DNA]</scope>
    <source>
        <strain evidence="3 4">XGS-01</strain>
    </source>
</reference>
<dbReference type="SUPFAM" id="SSF52540">
    <property type="entry name" value="P-loop containing nucleoside triphosphate hydrolases"/>
    <property type="match status" value="2"/>
</dbReference>
<sequence length="657" mass="75236">MNSHQLTLNSKEGKFLLTGAIESIIDDRRLSFSLKKLGGELNEGFVSVPYDEDEKVEVIDELTSLLAEYNFIVELSADAKKDIESYNREINTFQEFTEKARLIRDNAFGNNEELVEDFKKFKDVLSRDMVRSLYPIQLLSAFHMAFAQNACNFAVPGAGKTSIVYGAYTYLKSLPNDNPKHVDKLMVIGPLSAFAPWENEYLECYGCNPSIQRISGDVVKSERLQHLYSGNPAEITIITHAGVEPLIEAITDYLKRHKTMIVVDEAHRIKSQYGVAANSIMEISKEAASRIILTGTPVPNGYEDLFNLYKFIYPHKHMEVLKFHRHNLKDMTKNSDTDSARVLQFKKNISPYFIRIKKKDLGLASPIEHIVEVDMDAYQREIYDYIESKYIKLFQENGAATVHDVLNKAKLIRLRQASTNPSLLLKPLKDALEHNYLLDEVDPNVRYTEGINEYLDDSEIFTKIESFANRVPVKFSKIKSLIVDRVFPSDGKVIIWTIFIQNAKQLQEFLLAENISSKLLIGEVAQDEREQTIEKFNDPSNMDFQVVIANPFSVSESISLHKGCHNAIYMERDYNCSMFLQSKDRIHRYGLPDGQETHYYYVVSTNSIDGVINKRLAIKAERMSKIIDDDIPLFARIDDEDESDLVKALMEDYARRS</sequence>
<dbReference type="PROSITE" id="PS51192">
    <property type="entry name" value="HELICASE_ATP_BIND_1"/>
    <property type="match status" value="1"/>
</dbReference>
<dbReference type="Gene3D" id="3.40.50.300">
    <property type="entry name" value="P-loop containing nucleotide triphosphate hydrolases"/>
    <property type="match status" value="1"/>
</dbReference>
<keyword evidence="1 3" id="KW-0347">Helicase</keyword>
<evidence type="ECO:0000313" key="3">
    <source>
        <dbReference type="EMBL" id="WEJ61878.1"/>
    </source>
</evidence>
<dbReference type="Pfam" id="PF00176">
    <property type="entry name" value="SNF2-rel_dom"/>
    <property type="match status" value="1"/>
</dbReference>
<dbReference type="InterPro" id="IPR027417">
    <property type="entry name" value="P-loop_NTPase"/>
</dbReference>
<gene>
    <name evidence="3" type="ORF">NR989_07605</name>
</gene>
<keyword evidence="1 3" id="KW-0547">Nucleotide-binding</keyword>
<dbReference type="RefSeq" id="WP_275594138.1">
    <property type="nucleotide sequence ID" value="NZ_CP102381.1"/>
</dbReference>
<dbReference type="InterPro" id="IPR001650">
    <property type="entry name" value="Helicase_C-like"/>
</dbReference>
<dbReference type="SMART" id="SM00490">
    <property type="entry name" value="HELICc"/>
    <property type="match status" value="1"/>
</dbReference>
<keyword evidence="4" id="KW-1185">Reference proteome</keyword>
<proteinExistence type="predicted"/>
<evidence type="ECO:0000256" key="1">
    <source>
        <dbReference type="ARBA" id="ARBA00022806"/>
    </source>
</evidence>
<feature type="domain" description="Helicase ATP-binding" evidence="2">
    <location>
        <begin position="248"/>
        <end position="315"/>
    </location>
</feature>
<dbReference type="PANTHER" id="PTHR10799">
    <property type="entry name" value="SNF2/RAD54 HELICASE FAMILY"/>
    <property type="match status" value="1"/>
</dbReference>
<evidence type="ECO:0000313" key="4">
    <source>
        <dbReference type="Proteomes" id="UP001222275"/>
    </source>
</evidence>
<dbReference type="InterPro" id="IPR000330">
    <property type="entry name" value="SNF2_N"/>
</dbReference>
<keyword evidence="1 3" id="KW-0067">ATP-binding</keyword>
<dbReference type="InterPro" id="IPR014001">
    <property type="entry name" value="Helicase_ATP-bd"/>
</dbReference>